<proteinExistence type="predicted"/>
<accession>A0A5N6GYH2</accession>
<name>A0A5N6GYH2_ASPFL</name>
<reference evidence="1" key="1">
    <citation type="submission" date="2019-04" db="EMBL/GenBank/DDBJ databases">
        <title>Friends and foes A comparative genomics study of 23 Aspergillus species from section Flavi.</title>
        <authorList>
            <consortium name="DOE Joint Genome Institute"/>
            <person name="Kjaerbolling I."/>
            <person name="Vesth T."/>
            <person name="Frisvad J.C."/>
            <person name="Nybo J.L."/>
            <person name="Theobald S."/>
            <person name="Kildgaard S."/>
            <person name="Isbrandt T."/>
            <person name="Kuo A."/>
            <person name="Sato A."/>
            <person name="Lyhne E.K."/>
            <person name="Kogle M.E."/>
            <person name="Wiebenga A."/>
            <person name="Kun R.S."/>
            <person name="Lubbers R.J."/>
            <person name="Makela M.R."/>
            <person name="Barry K."/>
            <person name="Chovatia M."/>
            <person name="Clum A."/>
            <person name="Daum C."/>
            <person name="Haridas S."/>
            <person name="He G."/>
            <person name="LaButti K."/>
            <person name="Lipzen A."/>
            <person name="Mondo S."/>
            <person name="Riley R."/>
            <person name="Salamov A."/>
            <person name="Simmons B.A."/>
            <person name="Magnuson J.K."/>
            <person name="Henrissat B."/>
            <person name="Mortensen U.H."/>
            <person name="Larsen T.O."/>
            <person name="Devries R.P."/>
            <person name="Grigoriev I.V."/>
            <person name="Machida M."/>
            <person name="Baker S.E."/>
            <person name="Andersen M.R."/>
        </authorList>
    </citation>
    <scope>NUCLEOTIDE SEQUENCE [LARGE SCALE GENOMIC DNA]</scope>
    <source>
        <strain evidence="1">CBS 121.62</strain>
    </source>
</reference>
<dbReference type="VEuPathDB" id="FungiDB:AFLA_000340"/>
<dbReference type="EMBL" id="ML734601">
    <property type="protein sequence ID" value="KAB8246279.1"/>
    <property type="molecule type" value="Genomic_DNA"/>
</dbReference>
<dbReference type="AlphaFoldDB" id="A0A5N6GYH2"/>
<protein>
    <submittedName>
        <fullName evidence="1">Uncharacterized protein</fullName>
    </submittedName>
</protein>
<gene>
    <name evidence="1" type="ORF">BDV35DRAFT_354304</name>
</gene>
<organism evidence="1">
    <name type="scientific">Aspergillus flavus</name>
    <dbReference type="NCBI Taxonomy" id="5059"/>
    <lineage>
        <taxon>Eukaryota</taxon>
        <taxon>Fungi</taxon>
        <taxon>Dikarya</taxon>
        <taxon>Ascomycota</taxon>
        <taxon>Pezizomycotina</taxon>
        <taxon>Eurotiomycetes</taxon>
        <taxon>Eurotiomycetidae</taxon>
        <taxon>Eurotiales</taxon>
        <taxon>Aspergillaceae</taxon>
        <taxon>Aspergillus</taxon>
        <taxon>Aspergillus subgen. Circumdati</taxon>
    </lineage>
</organism>
<dbReference type="Proteomes" id="UP000325434">
    <property type="component" value="Unassembled WGS sequence"/>
</dbReference>
<sequence length="77" mass="8993">METNKGLSVSLHELVNFWELENASRLRQLLGPKPEIPEMDPSRKLDLLRQSPRLYRNRFGLIAGIVQLPWYISQYVA</sequence>
<dbReference type="VEuPathDB" id="FungiDB:F9C07_2226695"/>
<evidence type="ECO:0000313" key="1">
    <source>
        <dbReference type="EMBL" id="KAB8246279.1"/>
    </source>
</evidence>